<dbReference type="Gene3D" id="1.10.510.10">
    <property type="entry name" value="Transferase(Phosphotransferase) domain 1"/>
    <property type="match status" value="1"/>
</dbReference>
<accession>A0A2P4Q4B9</accession>
<dbReference type="PROSITE" id="PS50011">
    <property type="entry name" value="PROTEIN_KINASE_DOM"/>
    <property type="match status" value="1"/>
</dbReference>
<dbReference type="SUPFAM" id="SSF56112">
    <property type="entry name" value="Protein kinase-like (PK-like)"/>
    <property type="match status" value="1"/>
</dbReference>
<dbReference type="GO" id="GO:0005524">
    <property type="term" value="F:ATP binding"/>
    <property type="evidence" value="ECO:0007669"/>
    <property type="project" value="InterPro"/>
</dbReference>
<name>A0A2P4Q4B9_RHIID</name>
<dbReference type="InterPro" id="IPR051681">
    <property type="entry name" value="Ser/Thr_Kinases-Pseudokinases"/>
</dbReference>
<dbReference type="Proteomes" id="UP000018888">
    <property type="component" value="Unassembled WGS sequence"/>
</dbReference>
<dbReference type="InterPro" id="IPR011009">
    <property type="entry name" value="Kinase-like_dom_sf"/>
</dbReference>
<dbReference type="EMBL" id="AUPC02000095">
    <property type="protein sequence ID" value="POG72509.1"/>
    <property type="molecule type" value="Genomic_DNA"/>
</dbReference>
<evidence type="ECO:0000313" key="3">
    <source>
        <dbReference type="Proteomes" id="UP000018888"/>
    </source>
</evidence>
<dbReference type="InterPro" id="IPR000719">
    <property type="entry name" value="Prot_kinase_dom"/>
</dbReference>
<gene>
    <name evidence="2" type="ORF">GLOIN_2v1875205</name>
</gene>
<dbReference type="VEuPathDB" id="FungiDB:RhiirFUN_006753"/>
<reference evidence="2 3" key="2">
    <citation type="journal article" date="2018" name="New Phytol.">
        <title>High intraspecific genome diversity in the model arbuscular mycorrhizal symbiont Rhizophagus irregularis.</title>
        <authorList>
            <person name="Chen E.C.H."/>
            <person name="Morin E."/>
            <person name="Beaudet D."/>
            <person name="Noel J."/>
            <person name="Yildirir G."/>
            <person name="Ndikumana S."/>
            <person name="Charron P."/>
            <person name="St-Onge C."/>
            <person name="Giorgi J."/>
            <person name="Kruger M."/>
            <person name="Marton T."/>
            <person name="Ropars J."/>
            <person name="Grigoriev I.V."/>
            <person name="Hainaut M."/>
            <person name="Henrissat B."/>
            <person name="Roux C."/>
            <person name="Martin F."/>
            <person name="Corradi N."/>
        </authorList>
    </citation>
    <scope>NUCLEOTIDE SEQUENCE [LARGE SCALE GENOMIC DNA]</scope>
    <source>
        <strain evidence="2 3">DAOM 197198</strain>
    </source>
</reference>
<reference evidence="2 3" key="1">
    <citation type="journal article" date="2013" name="Proc. Natl. Acad. Sci. U.S.A.">
        <title>Genome of an arbuscular mycorrhizal fungus provides insight into the oldest plant symbiosis.</title>
        <authorList>
            <person name="Tisserant E."/>
            <person name="Malbreil M."/>
            <person name="Kuo A."/>
            <person name="Kohler A."/>
            <person name="Symeonidi A."/>
            <person name="Balestrini R."/>
            <person name="Charron P."/>
            <person name="Duensing N."/>
            <person name="Frei Dit Frey N."/>
            <person name="Gianinazzi-Pearson V."/>
            <person name="Gilbert L.B."/>
            <person name="Handa Y."/>
            <person name="Herr J.R."/>
            <person name="Hijri M."/>
            <person name="Koul R."/>
            <person name="Kawaguchi M."/>
            <person name="Krajinski F."/>
            <person name="Lammers P.J."/>
            <person name="Masclaux F.G."/>
            <person name="Murat C."/>
            <person name="Morin E."/>
            <person name="Ndikumana S."/>
            <person name="Pagni M."/>
            <person name="Petitpierre D."/>
            <person name="Requena N."/>
            <person name="Rosikiewicz P."/>
            <person name="Riley R."/>
            <person name="Saito K."/>
            <person name="San Clemente H."/>
            <person name="Shapiro H."/>
            <person name="van Tuinen D."/>
            <person name="Becard G."/>
            <person name="Bonfante P."/>
            <person name="Paszkowski U."/>
            <person name="Shachar-Hill Y.Y."/>
            <person name="Tuskan G.A."/>
            <person name="Young P.W."/>
            <person name="Sanders I.R."/>
            <person name="Henrissat B."/>
            <person name="Rensing S.A."/>
            <person name="Grigoriev I.V."/>
            <person name="Corradi N."/>
            <person name="Roux C."/>
            <person name="Martin F."/>
        </authorList>
    </citation>
    <scope>NUCLEOTIDE SEQUENCE [LARGE SCALE GENOMIC DNA]</scope>
    <source>
        <strain evidence="2 3">DAOM 197198</strain>
    </source>
</reference>
<dbReference type="InterPro" id="IPR001245">
    <property type="entry name" value="Ser-Thr/Tyr_kinase_cat_dom"/>
</dbReference>
<evidence type="ECO:0000313" key="2">
    <source>
        <dbReference type="EMBL" id="POG72509.1"/>
    </source>
</evidence>
<dbReference type="PANTHER" id="PTHR44329">
    <property type="entry name" value="SERINE/THREONINE-PROTEIN KINASE TNNI3K-RELATED"/>
    <property type="match status" value="1"/>
</dbReference>
<keyword evidence="3" id="KW-1185">Reference proteome</keyword>
<dbReference type="VEuPathDB" id="FungiDB:RhiirFUN_006742"/>
<dbReference type="Pfam" id="PF07714">
    <property type="entry name" value="PK_Tyr_Ser-Thr"/>
    <property type="match status" value="1"/>
</dbReference>
<sequence length="446" mass="51696">MEEQGHSKFIPKELKDCPECGKPRISFGWCKDCETNSMKQNFLYWTSENKEIDELIRHTQLNASQTCDYLEWIPFEKFEMVKYIGSGGFGSVYSALWMEGPRWNWDDGAQEWARAGPMTVALKRLDNSQKISSSFINQIKTYHKCLQSAPLAETFGITKDPTSNYMIVMKYYENGNLYQYLDRSNGILSWRDMIDILQGVARGLERIHIEGKIHRNLHGGNVLIEDEEISTDACISDVGLYGPCYYHENKNSGQVYGVLPYIAPEVLRGENYSPASDIYSFGIIMNILANGKRPWYDRAHDHYLAKSICDGERLEIPDDTPKIYAELMQQCWDNEPGNRPTASYLYKKLNWINLIRDNPNPFDDNYYISEEKRFKMASQLLKIYTHPEIHPEAHFTSRPFSVHSALWMEGPRWNWDDGAQEWARTGPMIVALKRLDNSQKISSSFF</sequence>
<evidence type="ECO:0000259" key="1">
    <source>
        <dbReference type="PROSITE" id="PS50011"/>
    </source>
</evidence>
<protein>
    <submittedName>
        <fullName evidence="2">Kinase-like domain-containing protein</fullName>
    </submittedName>
</protein>
<dbReference type="PRINTS" id="PR00109">
    <property type="entry name" value="TYRKINASE"/>
</dbReference>
<comment type="caution">
    <text evidence="2">The sequence shown here is derived from an EMBL/GenBank/DDBJ whole genome shotgun (WGS) entry which is preliminary data.</text>
</comment>
<feature type="domain" description="Protein kinase" evidence="1">
    <location>
        <begin position="78"/>
        <end position="352"/>
    </location>
</feature>
<dbReference type="AlphaFoldDB" id="A0A2P4Q4B9"/>
<proteinExistence type="predicted"/>
<dbReference type="GO" id="GO:0004674">
    <property type="term" value="F:protein serine/threonine kinase activity"/>
    <property type="evidence" value="ECO:0007669"/>
    <property type="project" value="TreeGrafter"/>
</dbReference>
<organism evidence="2 3">
    <name type="scientific">Rhizophagus irregularis (strain DAOM 181602 / DAOM 197198 / MUCL 43194)</name>
    <name type="common">Arbuscular mycorrhizal fungus</name>
    <name type="synonym">Glomus intraradices</name>
    <dbReference type="NCBI Taxonomy" id="747089"/>
    <lineage>
        <taxon>Eukaryota</taxon>
        <taxon>Fungi</taxon>
        <taxon>Fungi incertae sedis</taxon>
        <taxon>Mucoromycota</taxon>
        <taxon>Glomeromycotina</taxon>
        <taxon>Glomeromycetes</taxon>
        <taxon>Glomerales</taxon>
        <taxon>Glomeraceae</taxon>
        <taxon>Rhizophagus</taxon>
    </lineage>
</organism>